<evidence type="ECO:0000313" key="3">
    <source>
        <dbReference type="Proteomes" id="UP000093343"/>
    </source>
</evidence>
<dbReference type="InterPro" id="IPR011250">
    <property type="entry name" value="OMP/PagP_B-barrel"/>
</dbReference>
<name>A0ABX2XF31_9FLAO</name>
<dbReference type="EMBL" id="LVEN01000042">
    <property type="protein sequence ID" value="OCB70763.1"/>
    <property type="molecule type" value="Genomic_DNA"/>
</dbReference>
<evidence type="ECO:0000313" key="2">
    <source>
        <dbReference type="EMBL" id="OCB70763.1"/>
    </source>
</evidence>
<sequence>MAKLINQKNKMKKVIFSAIAVMAFGFANAQDVKYGLKGALNVSTFTGDTDGANLKSRIGFNVGGFVEIKLSEKFALQPELLYSDQGTKFTNIGDYLDGDFYTGDIKFNLAYINVPVMAKYYVAEKFSIEAGPQIGFLVSAKTKTKLDGFSQTVENDIKDSFESIDLGLNFGAGYDFTEHFGIGVRYNVGLANIAKTEAGDDTKLHNSVFSFSAAYKF</sequence>
<proteinExistence type="predicted"/>
<protein>
    <recommendedName>
        <fullName evidence="1">Outer membrane protein beta-barrel domain-containing protein</fullName>
    </recommendedName>
</protein>
<dbReference type="Pfam" id="PF13568">
    <property type="entry name" value="OMP_b-brl_2"/>
    <property type="match status" value="1"/>
</dbReference>
<keyword evidence="3" id="KW-1185">Reference proteome</keyword>
<gene>
    <name evidence="2" type="ORF">FLP_19055</name>
</gene>
<reference evidence="3" key="1">
    <citation type="submission" date="2016-03" db="EMBL/GenBank/DDBJ databases">
        <title>Draft genome sequence of Paenibacillus glacialis DSM 22343.</title>
        <authorList>
            <person name="Shin S.-K."/>
            <person name="Yi H."/>
        </authorList>
    </citation>
    <scope>NUCLEOTIDE SEQUENCE [LARGE SCALE GENOMIC DNA]</scope>
    <source>
        <strain evidence="3">CCUG 60099</strain>
    </source>
</reference>
<dbReference type="Proteomes" id="UP000093343">
    <property type="component" value="Unassembled WGS sequence"/>
</dbReference>
<dbReference type="Gene3D" id="2.40.160.20">
    <property type="match status" value="1"/>
</dbReference>
<dbReference type="InterPro" id="IPR025665">
    <property type="entry name" value="Beta-barrel_OMP_2"/>
</dbReference>
<comment type="caution">
    <text evidence="2">The sequence shown here is derived from an EMBL/GenBank/DDBJ whole genome shotgun (WGS) entry which is preliminary data.</text>
</comment>
<organism evidence="2 3">
    <name type="scientific">Flavobacterium piscis</name>
    <dbReference type="NCBI Taxonomy" id="1114874"/>
    <lineage>
        <taxon>Bacteria</taxon>
        <taxon>Pseudomonadati</taxon>
        <taxon>Bacteroidota</taxon>
        <taxon>Flavobacteriia</taxon>
        <taxon>Flavobacteriales</taxon>
        <taxon>Flavobacteriaceae</taxon>
        <taxon>Flavobacterium</taxon>
    </lineage>
</organism>
<accession>A0ABX2XF31</accession>
<feature type="domain" description="Outer membrane protein beta-barrel" evidence="1">
    <location>
        <begin position="28"/>
        <end position="193"/>
    </location>
</feature>
<evidence type="ECO:0000259" key="1">
    <source>
        <dbReference type="Pfam" id="PF13568"/>
    </source>
</evidence>
<dbReference type="SUPFAM" id="SSF56925">
    <property type="entry name" value="OMPA-like"/>
    <property type="match status" value="1"/>
</dbReference>